<sequence length="814" mass="92587">MRSLSPNSYSFTPDRVRQILRDDLYKDERYGKPTFECTRTAIEHSPGGPTKSFDLPTRKLRAATWVHNYCSQIADPETPLLRLDSEFSKLLHCYFTLKRGEDEDGAVYRACHILSRLPELPPSFEGLPQGILDSLDERHFIGQANLTGHQKWRNLQAVAFISTNVIRMALISVLDPGSGMDLHIYVGTISELLQVLCENSRHEEHSSVQFLVKAFLWSAWQRSIMLFLSCTLHIHMRKGYRMDFNHEHSLQSPPLSPQLDVEMPDYLCRWAYELLRTGPSAVGGDLRRFHQRYRSLYAQRPPRCCANNAGLYISCNGKAAENCGRFVGMVIEDQSTHHPSCAKTCPRLYWDEVSYQNVDGARAVSVIEEVSNCHLRYVAASIRTMAISHVWSHGQGGRPEKGTTGFNACLHDRYCSIARSFGCDSYWMDTPCIPGLHENMALRKEAIDKINEVFSGSKITLICDRDLMEIDVNNMTLELQESILATFLVCDWNVRAWTLLEAMRGTAKLYLLFKNDIILSFNQILKTVYSEGSIDIAILFTETPHLLPRRPIFRHSHLPIDRAASLLSHRYATREDDEVVIWSLLCDEKACHSAEEFWRSRMKGTGTISTGFLMSSVPRVKDCLGLTWAPVRPNLHKVSRHVQERSLPSSSGFGAFDGQGSERGNIFEDGLIATWLVHFIQLPGLRFDSRAYHYGLGGPLHGRYRREHGPTATSKITNRFLDRLASPLRKRDTVRQISEIADMYLRGQQVGALLRPKTMMQGDVAFEYRGKANGPLVAVIGSTDKGMSWCWKGIYEWNEREPLPMFVDENILLT</sequence>
<organism evidence="1 2">
    <name type="scientific">Viridothelium virens</name>
    <name type="common">Speckled blister lichen</name>
    <name type="synonym">Trypethelium virens</name>
    <dbReference type="NCBI Taxonomy" id="1048519"/>
    <lineage>
        <taxon>Eukaryota</taxon>
        <taxon>Fungi</taxon>
        <taxon>Dikarya</taxon>
        <taxon>Ascomycota</taxon>
        <taxon>Pezizomycotina</taxon>
        <taxon>Dothideomycetes</taxon>
        <taxon>Dothideomycetes incertae sedis</taxon>
        <taxon>Trypetheliales</taxon>
        <taxon>Trypetheliaceae</taxon>
        <taxon>Viridothelium</taxon>
    </lineage>
</organism>
<dbReference type="OrthoDB" id="2426273at2759"/>
<dbReference type="PANTHER" id="PTHR39596:SF4">
    <property type="entry name" value="HET DOMAIN PROTEIN (AFU_ORTHOLOGUE AFUA_3G03140)-RELATED"/>
    <property type="match status" value="1"/>
</dbReference>
<protein>
    <recommendedName>
        <fullName evidence="3">Heterokaryon incompatibility domain-containing protein</fullName>
    </recommendedName>
</protein>
<dbReference type="Proteomes" id="UP000800092">
    <property type="component" value="Unassembled WGS sequence"/>
</dbReference>
<dbReference type="EMBL" id="ML991802">
    <property type="protein sequence ID" value="KAF2234027.1"/>
    <property type="molecule type" value="Genomic_DNA"/>
</dbReference>
<accession>A0A6A6H7V0</accession>
<dbReference type="PANTHER" id="PTHR39596">
    <property type="match status" value="1"/>
</dbReference>
<keyword evidence="2" id="KW-1185">Reference proteome</keyword>
<name>A0A6A6H7V0_VIRVR</name>
<reference evidence="1" key="1">
    <citation type="journal article" date="2020" name="Stud. Mycol.">
        <title>101 Dothideomycetes genomes: a test case for predicting lifestyles and emergence of pathogens.</title>
        <authorList>
            <person name="Haridas S."/>
            <person name="Albert R."/>
            <person name="Binder M."/>
            <person name="Bloem J."/>
            <person name="Labutti K."/>
            <person name="Salamov A."/>
            <person name="Andreopoulos B."/>
            <person name="Baker S."/>
            <person name="Barry K."/>
            <person name="Bills G."/>
            <person name="Bluhm B."/>
            <person name="Cannon C."/>
            <person name="Castanera R."/>
            <person name="Culley D."/>
            <person name="Daum C."/>
            <person name="Ezra D."/>
            <person name="Gonzalez J."/>
            <person name="Henrissat B."/>
            <person name="Kuo A."/>
            <person name="Liang C."/>
            <person name="Lipzen A."/>
            <person name="Lutzoni F."/>
            <person name="Magnuson J."/>
            <person name="Mondo S."/>
            <person name="Nolan M."/>
            <person name="Ohm R."/>
            <person name="Pangilinan J."/>
            <person name="Park H.-J."/>
            <person name="Ramirez L."/>
            <person name="Alfaro M."/>
            <person name="Sun H."/>
            <person name="Tritt A."/>
            <person name="Yoshinaga Y."/>
            <person name="Zwiers L.-H."/>
            <person name="Turgeon B."/>
            <person name="Goodwin S."/>
            <person name="Spatafora J."/>
            <person name="Crous P."/>
            <person name="Grigoriev I."/>
        </authorList>
    </citation>
    <scope>NUCLEOTIDE SEQUENCE</scope>
    <source>
        <strain evidence="1">Tuck. ex Michener</strain>
    </source>
</reference>
<proteinExistence type="predicted"/>
<gene>
    <name evidence="1" type="ORF">EV356DRAFT_502980</name>
</gene>
<dbReference type="AlphaFoldDB" id="A0A6A6H7V0"/>
<evidence type="ECO:0000313" key="1">
    <source>
        <dbReference type="EMBL" id="KAF2234027.1"/>
    </source>
</evidence>
<evidence type="ECO:0008006" key="3">
    <source>
        <dbReference type="Google" id="ProtNLM"/>
    </source>
</evidence>
<evidence type="ECO:0000313" key="2">
    <source>
        <dbReference type="Proteomes" id="UP000800092"/>
    </source>
</evidence>